<dbReference type="GeneID" id="106118301"/>
<feature type="chain" id="PRO_5042545621" evidence="1">
    <location>
        <begin position="21"/>
        <end position="174"/>
    </location>
</feature>
<sequence length="174" mass="19919">MAAVYFIAFILLFVNCEVFADSTEQNEACQAVFNSTIDDKKCCEGSMWDDSGESTKCKDDADMQCDFFKCLAEENGLLVDDKINDKKVKELLNQWEKEYPSEKASIERVRRNCSGGKFIELMADSSASDDACEPLNFYLCVYINMIFECSSWKQDAQCSKMKEYTETCKKFLDI</sequence>
<gene>
    <name evidence="2" type="primary">LOC106118301</name>
</gene>
<evidence type="ECO:0000256" key="1">
    <source>
        <dbReference type="SAM" id="SignalP"/>
    </source>
</evidence>
<organism evidence="2">
    <name type="scientific">Papilio xuthus</name>
    <name type="common">Asian swallowtail butterfly</name>
    <dbReference type="NCBI Taxonomy" id="66420"/>
    <lineage>
        <taxon>Eukaryota</taxon>
        <taxon>Metazoa</taxon>
        <taxon>Ecdysozoa</taxon>
        <taxon>Arthropoda</taxon>
        <taxon>Hexapoda</taxon>
        <taxon>Insecta</taxon>
        <taxon>Pterygota</taxon>
        <taxon>Neoptera</taxon>
        <taxon>Endopterygota</taxon>
        <taxon>Lepidoptera</taxon>
        <taxon>Glossata</taxon>
        <taxon>Ditrysia</taxon>
        <taxon>Papilionoidea</taxon>
        <taxon>Papilionidae</taxon>
        <taxon>Papilioninae</taxon>
        <taxon>Papilio</taxon>
    </lineage>
</organism>
<proteinExistence type="predicted"/>
<dbReference type="AlphaFoldDB" id="A0AAJ7E9R4"/>
<dbReference type="KEGG" id="pxu:106118301"/>
<dbReference type="Gene3D" id="1.10.238.270">
    <property type="match status" value="1"/>
</dbReference>
<accession>A0AAJ7E9R4</accession>
<dbReference type="RefSeq" id="XP_013168386.1">
    <property type="nucleotide sequence ID" value="XM_013312932.1"/>
</dbReference>
<reference evidence="2" key="1">
    <citation type="submission" date="2025-08" db="UniProtKB">
        <authorList>
            <consortium name="RefSeq"/>
        </authorList>
    </citation>
    <scope>IDENTIFICATION</scope>
</reference>
<evidence type="ECO:0000313" key="2">
    <source>
        <dbReference type="RefSeq" id="XP_013168386.1"/>
    </source>
</evidence>
<name>A0AAJ7E9R4_PAPXU</name>
<feature type="signal peptide" evidence="1">
    <location>
        <begin position="1"/>
        <end position="20"/>
    </location>
</feature>
<dbReference type="Proteomes" id="UP000694872">
    <property type="component" value="Unplaced"/>
</dbReference>
<protein>
    <submittedName>
        <fullName evidence="2">Uncharacterized protein LOC106118301</fullName>
    </submittedName>
</protein>
<keyword evidence="1" id="KW-0732">Signal</keyword>